<name>A0ABQ1UWA9_9BACT</name>
<dbReference type="EMBL" id="BMHT01000012">
    <property type="protein sequence ID" value="GGF27754.1"/>
    <property type="molecule type" value="Genomic_DNA"/>
</dbReference>
<evidence type="ECO:0000313" key="2">
    <source>
        <dbReference type="Proteomes" id="UP000632273"/>
    </source>
</evidence>
<accession>A0ABQ1UWA9</accession>
<proteinExistence type="predicted"/>
<organism evidence="1 2">
    <name type="scientific">Hymenobacter cavernae</name>
    <dbReference type="NCBI Taxonomy" id="2044852"/>
    <lineage>
        <taxon>Bacteria</taxon>
        <taxon>Pseudomonadati</taxon>
        <taxon>Bacteroidota</taxon>
        <taxon>Cytophagia</taxon>
        <taxon>Cytophagales</taxon>
        <taxon>Hymenobacteraceae</taxon>
        <taxon>Hymenobacter</taxon>
    </lineage>
</organism>
<dbReference type="Proteomes" id="UP000632273">
    <property type="component" value="Unassembled WGS sequence"/>
</dbReference>
<keyword evidence="2" id="KW-1185">Reference proteome</keyword>
<protein>
    <submittedName>
        <fullName evidence="1">Uncharacterized protein</fullName>
    </submittedName>
</protein>
<dbReference type="RefSeq" id="WP_188816284.1">
    <property type="nucleotide sequence ID" value="NZ_BMHT01000012.1"/>
</dbReference>
<sequence>MRPELERLQRIEHYLLSNPQPEQVADWRVQELLDADLASDTDFQRRAYQGIHAAGRKQLRRELAAIHQKLYRNQRQSLADYFRQALTNLGQQLRRFLVNLG</sequence>
<evidence type="ECO:0000313" key="1">
    <source>
        <dbReference type="EMBL" id="GGF27754.1"/>
    </source>
</evidence>
<reference evidence="2" key="1">
    <citation type="journal article" date="2019" name="Int. J. Syst. Evol. Microbiol.">
        <title>The Global Catalogue of Microorganisms (GCM) 10K type strain sequencing project: providing services to taxonomists for standard genome sequencing and annotation.</title>
        <authorList>
            <consortium name="The Broad Institute Genomics Platform"/>
            <consortium name="The Broad Institute Genome Sequencing Center for Infectious Disease"/>
            <person name="Wu L."/>
            <person name="Ma J."/>
        </authorList>
    </citation>
    <scope>NUCLEOTIDE SEQUENCE [LARGE SCALE GENOMIC DNA]</scope>
    <source>
        <strain evidence="2">CGMCC 1.15197</strain>
    </source>
</reference>
<comment type="caution">
    <text evidence="1">The sequence shown here is derived from an EMBL/GenBank/DDBJ whole genome shotgun (WGS) entry which is preliminary data.</text>
</comment>
<gene>
    <name evidence="1" type="ORF">GCM10011383_44320</name>
</gene>